<dbReference type="InterPro" id="IPR002173">
    <property type="entry name" value="Carboh/pur_kinase_PfkB_CS"/>
</dbReference>
<comment type="pathway">
    <text evidence="3">Bacterial outer membrane biogenesis; LPS core biosynthesis.</text>
</comment>
<dbReference type="PANTHER" id="PTHR46969:SF1">
    <property type="entry name" value="BIFUNCTIONAL PROTEIN HLDE"/>
    <property type="match status" value="1"/>
</dbReference>
<evidence type="ECO:0000256" key="5">
    <source>
        <dbReference type="ARBA" id="ARBA00022695"/>
    </source>
</evidence>
<dbReference type="GO" id="GO:0016779">
    <property type="term" value="F:nucleotidyltransferase activity"/>
    <property type="evidence" value="ECO:0007669"/>
    <property type="project" value="UniProtKB-KW"/>
</dbReference>
<comment type="catalytic activity">
    <reaction evidence="12">
        <text>D-glycero-beta-D-manno-heptose 7-phosphate + ATP = D-glycero-beta-D-manno-heptose 1,7-bisphosphate + ADP + H(+)</text>
        <dbReference type="Rhea" id="RHEA:27473"/>
        <dbReference type="ChEBI" id="CHEBI:15378"/>
        <dbReference type="ChEBI" id="CHEBI:30616"/>
        <dbReference type="ChEBI" id="CHEBI:60204"/>
        <dbReference type="ChEBI" id="CHEBI:60208"/>
        <dbReference type="ChEBI" id="CHEBI:456216"/>
        <dbReference type="EC" id="2.7.1.167"/>
    </reaction>
</comment>
<keyword evidence="9 12" id="KW-0511">Multifunctional enzyme</keyword>
<keyword evidence="4 12" id="KW-0808">Transferase</keyword>
<protein>
    <recommendedName>
        <fullName evidence="12">Bifunctional protein HldE</fullName>
    </recommendedName>
    <domain>
        <recommendedName>
            <fullName evidence="12">D-beta-D-heptose 7-phosphate kinase</fullName>
            <ecNumber evidence="12">2.7.1.167</ecNumber>
        </recommendedName>
        <alternativeName>
            <fullName evidence="12">D-beta-D-heptose 7-phosphotransferase</fullName>
        </alternativeName>
        <alternativeName>
            <fullName evidence="12">D-glycero-beta-D-manno-heptose-7-phosphate kinase</fullName>
        </alternativeName>
    </domain>
    <domain>
        <recommendedName>
            <fullName evidence="12">D-beta-D-heptose 1-phosphate adenylyltransferase</fullName>
            <ecNumber evidence="12">2.7.7.70</ecNumber>
        </recommendedName>
        <alternativeName>
            <fullName evidence="12">D-glycero-beta-D-manno-heptose 1-phosphate adenylyltransferase</fullName>
        </alternativeName>
    </domain>
</protein>
<feature type="domain" description="Carbohydrate kinase PfkB" evidence="13">
    <location>
        <begin position="8"/>
        <end position="304"/>
    </location>
</feature>
<dbReference type="EC" id="2.7.7.70" evidence="12"/>
<evidence type="ECO:0000256" key="9">
    <source>
        <dbReference type="ARBA" id="ARBA00023268"/>
    </source>
</evidence>
<evidence type="ECO:0000256" key="12">
    <source>
        <dbReference type="HAMAP-Rule" id="MF_01603"/>
    </source>
</evidence>
<keyword evidence="16" id="KW-1185">Reference proteome</keyword>
<dbReference type="Gene3D" id="3.40.50.620">
    <property type="entry name" value="HUPs"/>
    <property type="match status" value="1"/>
</dbReference>
<dbReference type="InterPro" id="IPR004821">
    <property type="entry name" value="Cyt_trans-like"/>
</dbReference>
<feature type="region of interest" description="Ribokinase" evidence="12">
    <location>
        <begin position="1"/>
        <end position="321"/>
    </location>
</feature>
<comment type="function">
    <text evidence="1 12">Catalyzes the phosphorylation of D-glycero-D-manno-heptose 7-phosphate at the C-1 position to selectively form D-glycero-beta-D-manno-heptose-1,7-bisphosphate.</text>
</comment>
<dbReference type="PANTHER" id="PTHR46969">
    <property type="entry name" value="BIFUNCTIONAL PROTEIN HLDE"/>
    <property type="match status" value="1"/>
</dbReference>
<keyword evidence="7 12" id="KW-0418">Kinase</keyword>
<dbReference type="InterPro" id="IPR014729">
    <property type="entry name" value="Rossmann-like_a/b/a_fold"/>
</dbReference>
<dbReference type="NCBIfam" id="NF008454">
    <property type="entry name" value="PRK11316.1"/>
    <property type="match status" value="1"/>
</dbReference>
<dbReference type="GO" id="GO:0033785">
    <property type="term" value="F:heptose 7-phosphate kinase activity"/>
    <property type="evidence" value="ECO:0007669"/>
    <property type="project" value="UniProtKB-EC"/>
</dbReference>
<dbReference type="PROSITE" id="PS00583">
    <property type="entry name" value="PFKB_KINASES_1"/>
    <property type="match status" value="1"/>
</dbReference>
<dbReference type="InterPro" id="IPR011914">
    <property type="entry name" value="RfaE_dom_II"/>
</dbReference>
<comment type="function">
    <text evidence="2 12">Catalyzes the ADP transfer from ATP to D-glycero-beta-D-manno-heptose 1-phosphate, yielding ADP-D-glycero-beta-D-manno-heptose.</text>
</comment>
<accession>A0ABT9DX80</accession>
<comment type="caution">
    <text evidence="15">The sequence shown here is derived from an EMBL/GenBank/DDBJ whole genome shotgun (WGS) entry which is preliminary data.</text>
</comment>
<evidence type="ECO:0000313" key="15">
    <source>
        <dbReference type="EMBL" id="MDO9708511.1"/>
    </source>
</evidence>
<dbReference type="SUPFAM" id="SSF52374">
    <property type="entry name" value="Nucleotidylyl transferase"/>
    <property type="match status" value="1"/>
</dbReference>
<sequence length="483" mass="48994">MLDFSRLRILVLGDVMLDRFLYGAVDRISPEAPVPVVRLGRTLAMAGGAGNVARNISALGGEAVLVGLVGQDAAAAELRALLAADPRIADALVGSPARPTICKMRVIAGNQQVVRLDDEVAAAADAAERAALVAAVEAALPGCAALILSDYAKGVLAPEVIAAAIAAAGRLGLPVLADPKSDDFAQYRGAGCLTPNAKELARAARMPVGTEAEVAAAARQVMAAAGLPALLCTRAEKGMTLVLAEGGVHSVPAEAREVFDVSGAGDTVIAALALAHAAGQPLPEAMRIANAAAGIVVGKLGTATVTADELSHALRAGSGSAPGEEALLDHAAALRLVRDWQAHGLRVGFANGCFDILHAGHVALLRAARRRCDRLVVALNTDASVARLKGPARPVNGLADRAAVISALAAVDAVVAFAEDTPLELIRLLMPDVLIKGADYSIDRVVGADLVQAAGGEVALIELVPGRSTTALVERLAGAPTLS</sequence>
<comment type="subunit">
    <text evidence="12">Homodimer.</text>
</comment>
<keyword evidence="10 12" id="KW-0119">Carbohydrate metabolism</keyword>
<evidence type="ECO:0000256" key="1">
    <source>
        <dbReference type="ARBA" id="ARBA00002319"/>
    </source>
</evidence>
<comment type="similarity">
    <text evidence="12">In the N-terminal section; belongs to the carbohydrate kinase PfkB family.</text>
</comment>
<reference evidence="15 16" key="1">
    <citation type="submission" date="2023-08" db="EMBL/GenBank/DDBJ databases">
        <title>The draft genome sequence of Paracraurococcus sp. LOR1-02.</title>
        <authorList>
            <person name="Kingkaew E."/>
            <person name="Tanasupawat S."/>
        </authorList>
    </citation>
    <scope>NUCLEOTIDE SEQUENCE [LARGE SCALE GENOMIC DNA]</scope>
    <source>
        <strain evidence="15 16">LOR1-02</strain>
    </source>
</reference>
<evidence type="ECO:0000256" key="3">
    <source>
        <dbReference type="ARBA" id="ARBA00004713"/>
    </source>
</evidence>
<evidence type="ECO:0000256" key="8">
    <source>
        <dbReference type="ARBA" id="ARBA00022840"/>
    </source>
</evidence>
<keyword evidence="5 12" id="KW-0548">Nucleotidyltransferase</keyword>
<feature type="binding site" evidence="12">
    <location>
        <begin position="196"/>
        <end position="199"/>
    </location>
    <ligand>
        <name>ATP</name>
        <dbReference type="ChEBI" id="CHEBI:30616"/>
    </ligand>
</feature>
<dbReference type="EC" id="2.7.1.167" evidence="12"/>
<dbReference type="Pfam" id="PF00294">
    <property type="entry name" value="PfkB"/>
    <property type="match status" value="1"/>
</dbReference>
<dbReference type="SUPFAM" id="SSF53613">
    <property type="entry name" value="Ribokinase-like"/>
    <property type="match status" value="1"/>
</dbReference>
<dbReference type="HAMAP" id="MF_01603">
    <property type="entry name" value="HldE"/>
    <property type="match status" value="1"/>
</dbReference>
<dbReference type="NCBIfam" id="TIGR00125">
    <property type="entry name" value="cyt_tran_rel"/>
    <property type="match status" value="1"/>
</dbReference>
<keyword evidence="8 12" id="KW-0067">ATP-binding</keyword>
<dbReference type="Proteomes" id="UP001243009">
    <property type="component" value="Unassembled WGS sequence"/>
</dbReference>
<dbReference type="InterPro" id="IPR011611">
    <property type="entry name" value="PfkB_dom"/>
</dbReference>
<evidence type="ECO:0000259" key="14">
    <source>
        <dbReference type="Pfam" id="PF01467"/>
    </source>
</evidence>
<dbReference type="PROSITE" id="PS00584">
    <property type="entry name" value="PFKB_KINASES_2"/>
    <property type="match status" value="1"/>
</dbReference>
<evidence type="ECO:0000256" key="11">
    <source>
        <dbReference type="ARBA" id="ARBA00047428"/>
    </source>
</evidence>
<dbReference type="NCBIfam" id="TIGR02198">
    <property type="entry name" value="rfaE_dom_I"/>
    <property type="match status" value="1"/>
</dbReference>
<feature type="domain" description="Cytidyltransferase-like" evidence="14">
    <location>
        <begin position="350"/>
        <end position="443"/>
    </location>
</feature>
<comment type="catalytic activity">
    <reaction evidence="11 12">
        <text>D-glycero-beta-D-manno-heptose 1-phosphate + ATP + H(+) = ADP-D-glycero-beta-D-manno-heptose + diphosphate</text>
        <dbReference type="Rhea" id="RHEA:27465"/>
        <dbReference type="ChEBI" id="CHEBI:15378"/>
        <dbReference type="ChEBI" id="CHEBI:30616"/>
        <dbReference type="ChEBI" id="CHEBI:33019"/>
        <dbReference type="ChEBI" id="CHEBI:59967"/>
        <dbReference type="ChEBI" id="CHEBI:61593"/>
        <dbReference type="EC" id="2.7.7.70"/>
    </reaction>
</comment>
<dbReference type="Pfam" id="PF01467">
    <property type="entry name" value="CTP_transf_like"/>
    <property type="match status" value="1"/>
</dbReference>
<comment type="pathway">
    <text evidence="12">Nucleotide-sugar biosynthesis; ADP-L-glycero-beta-D-manno-heptose biosynthesis; ADP-L-glycero-beta-D-manno-heptose from D-glycero-beta-D-manno-heptose 7-phosphate: step 3/4.</text>
</comment>
<keyword evidence="6 12" id="KW-0547">Nucleotide-binding</keyword>
<gene>
    <name evidence="12 15" type="primary">hldE</name>
    <name evidence="15" type="ORF">Q7A36_09160</name>
</gene>
<dbReference type="CDD" id="cd01172">
    <property type="entry name" value="RfaE_like"/>
    <property type="match status" value="1"/>
</dbReference>
<dbReference type="Gene3D" id="3.40.1190.20">
    <property type="match status" value="1"/>
</dbReference>
<name>A0ABT9DX80_9PROT</name>
<evidence type="ECO:0000313" key="16">
    <source>
        <dbReference type="Proteomes" id="UP001243009"/>
    </source>
</evidence>
<dbReference type="InterPro" id="IPR011913">
    <property type="entry name" value="RfaE_dom_I"/>
</dbReference>
<proteinExistence type="inferred from homology"/>
<evidence type="ECO:0000256" key="6">
    <source>
        <dbReference type="ARBA" id="ARBA00022741"/>
    </source>
</evidence>
<dbReference type="RefSeq" id="WP_305103529.1">
    <property type="nucleotide sequence ID" value="NZ_JAUTWS010000007.1"/>
</dbReference>
<comment type="similarity">
    <text evidence="12">In the C-terminal section; belongs to the cytidylyltransferase family.</text>
</comment>
<dbReference type="InterPro" id="IPR029056">
    <property type="entry name" value="Ribokinase-like"/>
</dbReference>
<evidence type="ECO:0000259" key="13">
    <source>
        <dbReference type="Pfam" id="PF00294"/>
    </source>
</evidence>
<dbReference type="NCBIfam" id="TIGR02199">
    <property type="entry name" value="rfaE_dom_II"/>
    <property type="match status" value="1"/>
</dbReference>
<feature type="region of interest" description="Cytidylyltransferase" evidence="12">
    <location>
        <begin position="349"/>
        <end position="483"/>
    </location>
</feature>
<evidence type="ECO:0000256" key="10">
    <source>
        <dbReference type="ARBA" id="ARBA00023277"/>
    </source>
</evidence>
<evidence type="ECO:0000256" key="7">
    <source>
        <dbReference type="ARBA" id="ARBA00022777"/>
    </source>
</evidence>
<evidence type="ECO:0000256" key="4">
    <source>
        <dbReference type="ARBA" id="ARBA00022679"/>
    </source>
</evidence>
<organism evidence="15 16">
    <name type="scientific">Paracraurococcus lichenis</name>
    <dbReference type="NCBI Taxonomy" id="3064888"/>
    <lineage>
        <taxon>Bacteria</taxon>
        <taxon>Pseudomonadati</taxon>
        <taxon>Pseudomonadota</taxon>
        <taxon>Alphaproteobacteria</taxon>
        <taxon>Acetobacterales</taxon>
        <taxon>Roseomonadaceae</taxon>
        <taxon>Paracraurococcus</taxon>
    </lineage>
</organism>
<dbReference type="EMBL" id="JAUTWS010000007">
    <property type="protein sequence ID" value="MDO9708511.1"/>
    <property type="molecule type" value="Genomic_DNA"/>
</dbReference>
<dbReference type="InterPro" id="IPR023030">
    <property type="entry name" value="Bifunc_HldE"/>
</dbReference>
<comment type="pathway">
    <text evidence="12">Nucleotide-sugar biosynthesis; ADP-L-glycero-beta-D-manno-heptose biosynthesis; ADP-L-glycero-beta-D-manno-heptose from D-glycero-beta-D-manno-heptose 7-phosphate: step 1/4.</text>
</comment>
<evidence type="ECO:0000256" key="2">
    <source>
        <dbReference type="ARBA" id="ARBA00003753"/>
    </source>
</evidence>
<feature type="active site" evidence="12">
    <location>
        <position position="266"/>
    </location>
</feature>